<keyword evidence="1" id="KW-0472">Membrane</keyword>
<keyword evidence="3" id="KW-0540">Nuclease</keyword>
<dbReference type="Pfam" id="PF04471">
    <property type="entry name" value="Mrr_cat"/>
    <property type="match status" value="1"/>
</dbReference>
<evidence type="ECO:0000313" key="4">
    <source>
        <dbReference type="Proteomes" id="UP001620405"/>
    </source>
</evidence>
<dbReference type="GO" id="GO:0004519">
    <property type="term" value="F:endonuclease activity"/>
    <property type="evidence" value="ECO:0007669"/>
    <property type="project" value="UniProtKB-KW"/>
</dbReference>
<dbReference type="Proteomes" id="UP001620405">
    <property type="component" value="Unassembled WGS sequence"/>
</dbReference>
<name>A0ABW8ISX3_9GAMM</name>
<gene>
    <name evidence="3" type="ORF">ISP13_05890</name>
</gene>
<sequence>MARRKDSGIEQLSRLPWPVCIVLGIVSYVGVRYVFTWLASTLGNPSQRAIEQQLNHDPSVAVAWLLLGACWIAALVSYVDGLRRKRLLAAQTGLNSLRAIDWREFEMLVGEAFRRQGYLVHETGLGGADGGIDLILRKDGAITLVQCKQWRNRLVDVKVVREMYGLLGHHHADAVKIVAIGSYTDDAQAFAQGKPIELVHGNALLEMVRESQKLSPTRHKVAKEPEVASGAEPLCPICARAMVQRTNRKSGKTFWGCSDYPACHGTRVS</sequence>
<keyword evidence="4" id="KW-1185">Reference proteome</keyword>
<keyword evidence="3" id="KW-0255">Endonuclease</keyword>
<protein>
    <submittedName>
        <fullName evidence="3">Restriction endonuclease</fullName>
    </submittedName>
</protein>
<dbReference type="InterPro" id="IPR011335">
    <property type="entry name" value="Restrct_endonuc-II-like"/>
</dbReference>
<proteinExistence type="predicted"/>
<comment type="caution">
    <text evidence="3">The sequence shown here is derived from an EMBL/GenBank/DDBJ whole genome shotgun (WGS) entry which is preliminary data.</text>
</comment>
<keyword evidence="1" id="KW-0812">Transmembrane</keyword>
<dbReference type="InterPro" id="IPR011856">
    <property type="entry name" value="tRNA_endonuc-like_dom_sf"/>
</dbReference>
<dbReference type="SUPFAM" id="SSF57783">
    <property type="entry name" value="Zinc beta-ribbon"/>
    <property type="match status" value="1"/>
</dbReference>
<reference evidence="3 4" key="1">
    <citation type="submission" date="2020-10" db="EMBL/GenBank/DDBJ databases">
        <title>Phylogeny of dyella-like bacteria.</title>
        <authorList>
            <person name="Fu J."/>
        </authorList>
    </citation>
    <scope>NUCLEOTIDE SEQUENCE [LARGE SCALE GENOMIC DNA]</scope>
    <source>
        <strain evidence="3 4">DHOB07</strain>
    </source>
</reference>
<organism evidence="3 4">
    <name type="scientific">Dyella lipolytica</name>
    <dbReference type="NCBI Taxonomy" id="1867835"/>
    <lineage>
        <taxon>Bacteria</taxon>
        <taxon>Pseudomonadati</taxon>
        <taxon>Pseudomonadota</taxon>
        <taxon>Gammaproteobacteria</taxon>
        <taxon>Lysobacterales</taxon>
        <taxon>Rhodanobacteraceae</taxon>
        <taxon>Dyella</taxon>
    </lineage>
</organism>
<feature type="transmembrane region" description="Helical" evidence="1">
    <location>
        <begin position="20"/>
        <end position="40"/>
    </location>
</feature>
<dbReference type="Gene3D" id="3.30.65.10">
    <property type="entry name" value="Bacterial Topoisomerase I, domain 1"/>
    <property type="match status" value="1"/>
</dbReference>
<evidence type="ECO:0000256" key="1">
    <source>
        <dbReference type="SAM" id="Phobius"/>
    </source>
</evidence>
<dbReference type="PANTHER" id="PTHR30015:SF7">
    <property type="entry name" value="TYPE IV METHYL-DIRECTED RESTRICTION ENZYME ECOKMRR"/>
    <property type="match status" value="1"/>
</dbReference>
<dbReference type="PANTHER" id="PTHR30015">
    <property type="entry name" value="MRR RESTRICTION SYSTEM PROTEIN"/>
    <property type="match status" value="1"/>
</dbReference>
<dbReference type="SUPFAM" id="SSF52980">
    <property type="entry name" value="Restriction endonuclease-like"/>
    <property type="match status" value="1"/>
</dbReference>
<feature type="domain" description="Restriction endonuclease type IV Mrr" evidence="2">
    <location>
        <begin position="97"/>
        <end position="208"/>
    </location>
</feature>
<dbReference type="InterPro" id="IPR052906">
    <property type="entry name" value="Type_IV_Methyl-Rstrct_Enzyme"/>
</dbReference>
<dbReference type="EMBL" id="JADIKG010000011">
    <property type="protein sequence ID" value="MFK2873058.1"/>
    <property type="molecule type" value="Genomic_DNA"/>
</dbReference>
<dbReference type="InterPro" id="IPR007560">
    <property type="entry name" value="Restrct_endonuc_IV_Mrr"/>
</dbReference>
<dbReference type="Gene3D" id="3.40.1350.10">
    <property type="match status" value="1"/>
</dbReference>
<evidence type="ECO:0000259" key="2">
    <source>
        <dbReference type="Pfam" id="PF04471"/>
    </source>
</evidence>
<dbReference type="RefSeq" id="WP_284398309.1">
    <property type="nucleotide sequence ID" value="NZ_BSNQ01000003.1"/>
</dbReference>
<keyword evidence="1" id="KW-1133">Transmembrane helix</keyword>
<evidence type="ECO:0000313" key="3">
    <source>
        <dbReference type="EMBL" id="MFK2873058.1"/>
    </source>
</evidence>
<keyword evidence="3" id="KW-0378">Hydrolase</keyword>
<feature type="transmembrane region" description="Helical" evidence="1">
    <location>
        <begin position="60"/>
        <end position="79"/>
    </location>
</feature>
<accession>A0ABW8ISX3</accession>